<evidence type="ECO:0000313" key="2">
    <source>
        <dbReference type="Proteomes" id="UP000237347"/>
    </source>
</evidence>
<gene>
    <name evidence="1" type="ORF">CFP56_038088</name>
</gene>
<dbReference type="EMBL" id="PKMF04000713">
    <property type="protein sequence ID" value="KAK7821120.1"/>
    <property type="molecule type" value="Genomic_DNA"/>
</dbReference>
<feature type="non-terminal residue" evidence="1">
    <location>
        <position position="1"/>
    </location>
</feature>
<accession>A0AAW0J2U3</accession>
<keyword evidence="2" id="KW-1185">Reference proteome</keyword>
<protein>
    <submittedName>
        <fullName evidence="1">Uncharacterized protein</fullName>
    </submittedName>
</protein>
<organism evidence="1 2">
    <name type="scientific">Quercus suber</name>
    <name type="common">Cork oak</name>
    <dbReference type="NCBI Taxonomy" id="58331"/>
    <lineage>
        <taxon>Eukaryota</taxon>
        <taxon>Viridiplantae</taxon>
        <taxon>Streptophyta</taxon>
        <taxon>Embryophyta</taxon>
        <taxon>Tracheophyta</taxon>
        <taxon>Spermatophyta</taxon>
        <taxon>Magnoliopsida</taxon>
        <taxon>eudicotyledons</taxon>
        <taxon>Gunneridae</taxon>
        <taxon>Pentapetalae</taxon>
        <taxon>rosids</taxon>
        <taxon>fabids</taxon>
        <taxon>Fagales</taxon>
        <taxon>Fagaceae</taxon>
        <taxon>Quercus</taxon>
    </lineage>
</organism>
<dbReference type="AlphaFoldDB" id="A0AAW0J2U3"/>
<reference evidence="1 2" key="1">
    <citation type="journal article" date="2018" name="Sci. Data">
        <title>The draft genome sequence of cork oak.</title>
        <authorList>
            <person name="Ramos A.M."/>
            <person name="Usie A."/>
            <person name="Barbosa P."/>
            <person name="Barros P.M."/>
            <person name="Capote T."/>
            <person name="Chaves I."/>
            <person name="Simoes F."/>
            <person name="Abreu I."/>
            <person name="Carrasquinho I."/>
            <person name="Faro C."/>
            <person name="Guimaraes J.B."/>
            <person name="Mendonca D."/>
            <person name="Nobrega F."/>
            <person name="Rodrigues L."/>
            <person name="Saibo N.J.M."/>
            <person name="Varela M.C."/>
            <person name="Egas C."/>
            <person name="Matos J."/>
            <person name="Miguel C.M."/>
            <person name="Oliveira M.M."/>
            <person name="Ricardo C.P."/>
            <person name="Goncalves S."/>
        </authorList>
    </citation>
    <scope>NUCLEOTIDE SEQUENCE [LARGE SCALE GENOMIC DNA]</scope>
    <source>
        <strain evidence="2">cv. HL8</strain>
    </source>
</reference>
<sequence>QDLNDNSLPREIGKIVGKECLFQLGLDKYNLKYGREDYMVSRIFEPDISYKQNAA</sequence>
<dbReference type="Proteomes" id="UP000237347">
    <property type="component" value="Unassembled WGS sequence"/>
</dbReference>
<comment type="caution">
    <text evidence="1">The sequence shown here is derived from an EMBL/GenBank/DDBJ whole genome shotgun (WGS) entry which is preliminary data.</text>
</comment>
<evidence type="ECO:0000313" key="1">
    <source>
        <dbReference type="EMBL" id="KAK7821120.1"/>
    </source>
</evidence>
<proteinExistence type="predicted"/>
<name>A0AAW0J2U3_QUESU</name>